<dbReference type="InterPro" id="IPR013149">
    <property type="entry name" value="ADH-like_C"/>
</dbReference>
<dbReference type="Gene3D" id="3.40.50.720">
    <property type="entry name" value="NAD(P)-binding Rossmann-like Domain"/>
    <property type="match status" value="1"/>
</dbReference>
<protein>
    <submittedName>
        <fullName evidence="8">L-threonine 3-dehydrogenase</fullName>
    </submittedName>
</protein>
<organism evidence="8 9">
    <name type="scientific">Agrococcus citreus</name>
    <dbReference type="NCBI Taxonomy" id="84643"/>
    <lineage>
        <taxon>Bacteria</taxon>
        <taxon>Bacillati</taxon>
        <taxon>Actinomycetota</taxon>
        <taxon>Actinomycetes</taxon>
        <taxon>Micrococcales</taxon>
        <taxon>Microbacteriaceae</taxon>
        <taxon>Agrococcus</taxon>
    </lineage>
</organism>
<evidence type="ECO:0000256" key="4">
    <source>
        <dbReference type="ARBA" id="ARBA00023002"/>
    </source>
</evidence>
<dbReference type="Pfam" id="PF08240">
    <property type="entry name" value="ADH_N"/>
    <property type="match status" value="1"/>
</dbReference>
<dbReference type="InterPro" id="IPR013154">
    <property type="entry name" value="ADH-like_N"/>
</dbReference>
<dbReference type="PANTHER" id="PTHR43401:SF2">
    <property type="entry name" value="L-THREONINE 3-DEHYDROGENASE"/>
    <property type="match status" value="1"/>
</dbReference>
<dbReference type="NCBIfam" id="NF003808">
    <property type="entry name" value="PRK05396.1"/>
    <property type="match status" value="1"/>
</dbReference>
<evidence type="ECO:0000256" key="2">
    <source>
        <dbReference type="ARBA" id="ARBA00022723"/>
    </source>
</evidence>
<sequence>MHALVTRGKPGLELIELPEPETPAGHVKVRVLRAGICGTDLHIDAWDAWAESAVTPGVTVGHEFCGEIVEVGEGVTDFSVGQIMSGEGHVVCGHCRNCRAGRRHLCIRTSNLGVQRDGCFAELVVLPASNVWVHPGATRETVTPAQLDVFGIYDPFGNAVHTALKFPVIGEDVLVTGAGPIGLMAAMVARHAGARHIVVTDIAEPRLELARSLGFRALDPQQASVDGVSPIAAVQRELGMQEGFDVALEMSGSPTALVGTIENLNFGGRIAMLGLPSRPIEVDFGKVVSHMLTIQGIYGREMFETWYAMAAMAQTGLDVAPVITDRFAFADWQSAFDRARSGASGKVILDFTGTEAHLDTQGA</sequence>
<dbReference type="SUPFAM" id="SSF51735">
    <property type="entry name" value="NAD(P)-binding Rossmann-fold domains"/>
    <property type="match status" value="1"/>
</dbReference>
<dbReference type="InterPro" id="IPR002328">
    <property type="entry name" value="ADH_Zn_CS"/>
</dbReference>
<comment type="caution">
    <text evidence="8">The sequence shown here is derived from an EMBL/GenBank/DDBJ whole genome shotgun (WGS) entry which is preliminary data.</text>
</comment>
<keyword evidence="2 5" id="KW-0479">Metal-binding</keyword>
<name>A0ABN1YX74_9MICO</name>
<accession>A0ABN1YX74</accession>
<dbReference type="PROSITE" id="PS00059">
    <property type="entry name" value="ADH_ZINC"/>
    <property type="match status" value="1"/>
</dbReference>
<reference evidence="8 9" key="1">
    <citation type="journal article" date="2019" name="Int. J. Syst. Evol. Microbiol.">
        <title>The Global Catalogue of Microorganisms (GCM) 10K type strain sequencing project: providing services to taxonomists for standard genome sequencing and annotation.</title>
        <authorList>
            <consortium name="The Broad Institute Genomics Platform"/>
            <consortium name="The Broad Institute Genome Sequencing Center for Infectious Disease"/>
            <person name="Wu L."/>
            <person name="Ma J."/>
        </authorList>
    </citation>
    <scope>NUCLEOTIDE SEQUENCE [LARGE SCALE GENOMIC DNA]</scope>
    <source>
        <strain evidence="8 9">JCM 12398</strain>
    </source>
</reference>
<evidence type="ECO:0000256" key="3">
    <source>
        <dbReference type="ARBA" id="ARBA00022833"/>
    </source>
</evidence>
<evidence type="ECO:0000259" key="6">
    <source>
        <dbReference type="Pfam" id="PF00107"/>
    </source>
</evidence>
<keyword evidence="4" id="KW-0560">Oxidoreductase</keyword>
<dbReference type="EMBL" id="BAAAKK010000005">
    <property type="protein sequence ID" value="GAA1424700.1"/>
    <property type="molecule type" value="Genomic_DNA"/>
</dbReference>
<feature type="domain" description="Alcohol dehydrogenase-like N-terminal" evidence="7">
    <location>
        <begin position="24"/>
        <end position="133"/>
    </location>
</feature>
<dbReference type="SUPFAM" id="SSF50129">
    <property type="entry name" value="GroES-like"/>
    <property type="match status" value="1"/>
</dbReference>
<dbReference type="InterPro" id="IPR050129">
    <property type="entry name" value="Zn_alcohol_dh"/>
</dbReference>
<comment type="cofactor">
    <cofactor evidence="1 5">
        <name>Zn(2+)</name>
        <dbReference type="ChEBI" id="CHEBI:29105"/>
    </cofactor>
</comment>
<dbReference type="Proteomes" id="UP001501266">
    <property type="component" value="Unassembled WGS sequence"/>
</dbReference>
<feature type="domain" description="Alcohol dehydrogenase-like C-terminal" evidence="6">
    <location>
        <begin position="180"/>
        <end position="313"/>
    </location>
</feature>
<evidence type="ECO:0000256" key="5">
    <source>
        <dbReference type="RuleBase" id="RU361277"/>
    </source>
</evidence>
<keyword evidence="3 5" id="KW-0862">Zinc</keyword>
<comment type="similarity">
    <text evidence="5">Belongs to the zinc-containing alcohol dehydrogenase family.</text>
</comment>
<dbReference type="InterPro" id="IPR036291">
    <property type="entry name" value="NAD(P)-bd_dom_sf"/>
</dbReference>
<gene>
    <name evidence="8" type="primary">tdh</name>
    <name evidence="8" type="ORF">GCM10009640_21470</name>
</gene>
<dbReference type="Pfam" id="PF00107">
    <property type="entry name" value="ADH_zinc_N"/>
    <property type="match status" value="1"/>
</dbReference>
<dbReference type="InterPro" id="IPR011032">
    <property type="entry name" value="GroES-like_sf"/>
</dbReference>
<evidence type="ECO:0000313" key="9">
    <source>
        <dbReference type="Proteomes" id="UP001501266"/>
    </source>
</evidence>
<proteinExistence type="inferred from homology"/>
<evidence type="ECO:0000259" key="7">
    <source>
        <dbReference type="Pfam" id="PF08240"/>
    </source>
</evidence>
<dbReference type="RefSeq" id="WP_343920262.1">
    <property type="nucleotide sequence ID" value="NZ_BAAAKK010000005.1"/>
</dbReference>
<dbReference type="PANTHER" id="PTHR43401">
    <property type="entry name" value="L-THREONINE 3-DEHYDROGENASE"/>
    <property type="match status" value="1"/>
</dbReference>
<evidence type="ECO:0000313" key="8">
    <source>
        <dbReference type="EMBL" id="GAA1424700.1"/>
    </source>
</evidence>
<keyword evidence="9" id="KW-1185">Reference proteome</keyword>
<dbReference type="Gene3D" id="3.90.180.10">
    <property type="entry name" value="Medium-chain alcohol dehydrogenases, catalytic domain"/>
    <property type="match status" value="1"/>
</dbReference>
<evidence type="ECO:0000256" key="1">
    <source>
        <dbReference type="ARBA" id="ARBA00001947"/>
    </source>
</evidence>